<dbReference type="Pfam" id="PF13289">
    <property type="entry name" value="SIR2_2"/>
    <property type="match status" value="1"/>
</dbReference>
<dbReference type="SUPFAM" id="SSF52467">
    <property type="entry name" value="DHS-like NAD/FAD-binding domain"/>
    <property type="match status" value="1"/>
</dbReference>
<evidence type="ECO:0000313" key="1">
    <source>
        <dbReference type="EMBL" id="AEG00125.1"/>
    </source>
</evidence>
<protein>
    <submittedName>
        <fullName evidence="1">Uncharacterized protein</fullName>
    </submittedName>
</protein>
<dbReference type="InterPro" id="IPR029035">
    <property type="entry name" value="DHS-like_NAD/FAD-binding_dom"/>
</dbReference>
<dbReference type="AlphaFoldDB" id="G0A1R4"/>
<reference evidence="1 2" key="1">
    <citation type="journal article" date="2011" name="J. Bacteriol.">
        <title>Complete Genome Sequence of the Aerobic Marine Methanotroph Methylomonas methanica MC09.</title>
        <authorList>
            <person name="Boden R."/>
            <person name="Cunliffe M."/>
            <person name="Scanlan J."/>
            <person name="Moussard H."/>
            <person name="Kits K.D."/>
            <person name="Klotz M.G."/>
            <person name="Jetten M.S."/>
            <person name="Vuilleumier S."/>
            <person name="Han J."/>
            <person name="Peters L."/>
            <person name="Mikhailova N."/>
            <person name="Teshima H."/>
            <person name="Tapia R."/>
            <person name="Kyrpides N."/>
            <person name="Ivanova N."/>
            <person name="Pagani I."/>
            <person name="Cheng J.F."/>
            <person name="Goodwin L."/>
            <person name="Han C."/>
            <person name="Hauser L."/>
            <person name="Land M.L."/>
            <person name="Lapidus A."/>
            <person name="Lucas S."/>
            <person name="Pitluck S."/>
            <person name="Woyke T."/>
            <person name="Stein L."/>
            <person name="Murrell J.C."/>
        </authorList>
    </citation>
    <scope>NUCLEOTIDE SEQUENCE [LARGE SCALE GENOMIC DNA]</scope>
    <source>
        <strain evidence="1 2">MC09</strain>
    </source>
</reference>
<dbReference type="HOGENOM" id="CLU_524431_0_0_6"/>
<gene>
    <name evidence="1" type="ordered locus">Metme_1707</name>
</gene>
<dbReference type="Proteomes" id="UP000008888">
    <property type="component" value="Chromosome"/>
</dbReference>
<evidence type="ECO:0000313" key="2">
    <source>
        <dbReference type="Proteomes" id="UP000008888"/>
    </source>
</evidence>
<name>G0A1R4_METMM</name>
<dbReference type="RefSeq" id="WP_013818378.1">
    <property type="nucleotide sequence ID" value="NC_015572.1"/>
</dbReference>
<dbReference type="STRING" id="857087.Metme_1707"/>
<keyword evidence="2" id="KW-1185">Reference proteome</keyword>
<reference evidence="2" key="3">
    <citation type="submission" date="2011-05" db="EMBL/GenBank/DDBJ databases">
        <title>Complete sequence of Methylomonas methanica MC09.</title>
        <authorList>
            <consortium name="US DOE Joint Genome Institute"/>
            <person name="Lucas S."/>
            <person name="Han J."/>
            <person name="Lapidus A."/>
            <person name="Cheng J.-F."/>
            <person name="Goodwin L."/>
            <person name="Pitluck S."/>
            <person name="Peters L."/>
            <person name="Mikhailova N."/>
            <person name="Teshima H."/>
            <person name="Han C."/>
            <person name="Tapia R."/>
            <person name="Land M."/>
            <person name="Hauser L."/>
            <person name="Kyrpides N."/>
            <person name="Ivanova N."/>
            <person name="Pagani I."/>
            <person name="Stein L."/>
            <person name="Woyke T."/>
        </authorList>
    </citation>
    <scope>NUCLEOTIDE SEQUENCE [LARGE SCALE GENOMIC DNA]</scope>
    <source>
        <strain evidence="2">MC09</strain>
    </source>
</reference>
<dbReference type="KEGG" id="mmt:Metme_1707"/>
<organism evidence="1 2">
    <name type="scientific">Methylomonas methanica (strain DSM 25384 / MC09)</name>
    <dbReference type="NCBI Taxonomy" id="857087"/>
    <lineage>
        <taxon>Bacteria</taxon>
        <taxon>Pseudomonadati</taxon>
        <taxon>Pseudomonadota</taxon>
        <taxon>Gammaproteobacteria</taxon>
        <taxon>Methylococcales</taxon>
        <taxon>Methylococcaceae</taxon>
        <taxon>Methylomonas</taxon>
    </lineage>
</organism>
<dbReference type="EMBL" id="CP002738">
    <property type="protein sequence ID" value="AEG00125.1"/>
    <property type="molecule type" value="Genomic_DNA"/>
</dbReference>
<reference key="2">
    <citation type="submission" date="2011-05" db="EMBL/GenBank/DDBJ databases">
        <title>Complete genome sequence of the aerobic marine methanotroph Methylomonas methanica MC09.</title>
        <authorList>
            <person name="Boden R."/>
            <person name="Cunliffe M."/>
            <person name="Scanlan J."/>
            <person name="Moussard H."/>
            <person name="Kits K.D."/>
            <person name="Klotz M."/>
            <person name="Jetten M."/>
            <person name="Vuilleumier S."/>
            <person name="Han J."/>
            <person name="Peters L."/>
            <person name="Mikhailova N."/>
            <person name="Teshima H."/>
            <person name="Tapia R."/>
            <person name="Kyrpides N."/>
            <person name="Ivanova N."/>
            <person name="Pagani I."/>
            <person name="Cheng J.-F."/>
            <person name="Goodwin L."/>
            <person name="Han C."/>
            <person name="Hauser L."/>
            <person name="Land M."/>
            <person name="Lapidus A."/>
            <person name="Lucas S."/>
            <person name="Pitluck S."/>
            <person name="Woyke T."/>
            <person name="Stein L.Y."/>
            <person name="Murrell C."/>
        </authorList>
    </citation>
    <scope>NUCLEOTIDE SEQUENCE</scope>
    <source>
        <strain>MC09</strain>
    </source>
</reference>
<sequence>MRVIIQIIPLTLTLSLREREFALCQHHFFDHYADFNAWLEESDDAQTLREDLGLDNLSQPAKALFAGDKAQYDQAFEQYKINRRQEVLSRDYLQPLTGDEHWFERNVEHFEQLLLQMAKGNVLPFVGAGVSVGGRFPSWQDHLRQQGKTANIASEHIEALLAAGEFETIIAEIEAKRGHDVFVAEIRDVFSKSGIIPDAVWRLTELFGDTVLTTNYDRLLEQAFGAGQEDRIQIINALLRSEQPDAKRTTLIKLHGDITKPGKCILSKNQYDDAYGADALDLSLPIPKLLSQYYQTTSLLFLGCSLNNDRTVQVFRAVRQQAGDAEFPQHFSIEQACDNPEAMAARNATLENLGITAIWFEKDRFDLVERLLELARDELNHRRSLEPDLGGIKSVEEPEPEIEDIELSHFLRDFVDIMPLLYWLHRSVPQCETSKYLLAMQTVFLAHSVFTEETDQGLVHGLELLLRAISNNPHFDDYSHGKLSGAFGLFQRYLLALGEHNYAQEKFDWDIREMLTIPSGQFEALLAGNNVESKFDRHAIRLIIALLKHGRNQLQSPQQFCEVPPAVNMEFGDYLSLSLSSKLNLVTPDRLDDMLTGDINGLCKNAWDNFNKPMEIGFLDGVKWTLRGILRRGNNKAFVITTG</sequence>
<accession>G0A1R4</accession>
<proteinExistence type="predicted"/>
<dbReference type="eggNOG" id="COG0846">
    <property type="taxonomic scope" value="Bacteria"/>
</dbReference>